<keyword evidence="5 7" id="KW-1133">Transmembrane helix</keyword>
<dbReference type="PANTHER" id="PTHR10590:SF4">
    <property type="entry name" value="SOLUTE CARRIER FAMILY 28 MEMBER 3"/>
    <property type="match status" value="1"/>
</dbReference>
<feature type="transmembrane region" description="Helical" evidence="7">
    <location>
        <begin position="285"/>
        <end position="306"/>
    </location>
</feature>
<dbReference type="InterPro" id="IPR011657">
    <property type="entry name" value="CNT_C_dom"/>
</dbReference>
<feature type="domain" description="Concentrative nucleoside transporter N-terminal" evidence="8">
    <location>
        <begin position="8"/>
        <end position="81"/>
    </location>
</feature>
<comment type="subcellular location">
    <subcellularLocation>
        <location evidence="1">Cell membrane</location>
        <topology evidence="1">Multi-pass membrane protein</topology>
    </subcellularLocation>
</comment>
<sequence length="431" mass="44690">MNILMSLVGIAVLLAIGYALSNNRKAVNVRTVGGALAIQAAFGGFVLYVPVGKDILKSVSDAVSSVIGYAQNGINFLFGDLAQFKLGFIFAVNVLPVIVFFSSLIAVLYYLGVMQWVIRIIGGALQAALGTSRTESMSATANIFVGQTEAPLVVRPFIPTMTQSELFAIMVGGLASIAGSVLAGYAQMGVPIEYLVAASFMAAPGGLLMAKLMHPQTEETINEMKDLPEDADKPANVLDAAAAGASSGMHLALNVGAMLLAFVGLIAMINGILGGIGGWFDFPQLSLELILGYIFMPLAFLIGVPWQEAMVAGSFIGQKIVVNEFVAYLNFAPYINDAAQACTAVAADVTKGLPLCVEGTGAAMSARTQAIISFALCGFANLSSIAILLGGLGAMAPNRRHDLAKLGIRAVIAGSLANLMSATIAGLFLAL</sequence>
<protein>
    <recommendedName>
        <fullName evidence="7">Nucleoside permease</fullName>
    </recommendedName>
</protein>
<evidence type="ECO:0000256" key="3">
    <source>
        <dbReference type="ARBA" id="ARBA00022475"/>
    </source>
</evidence>
<name>A0ABT0N5M9_9GAMM</name>
<feature type="transmembrane region" description="Helical" evidence="7">
    <location>
        <begin position="166"/>
        <end position="185"/>
    </location>
</feature>
<dbReference type="Pfam" id="PF01773">
    <property type="entry name" value="Nucleos_tra2_N"/>
    <property type="match status" value="1"/>
</dbReference>
<comment type="similarity">
    <text evidence="2 7">Belongs to the concentrative nucleoside transporter (CNT) (TC 2.A.41) family.</text>
</comment>
<keyword evidence="7" id="KW-0813">Transport</keyword>
<feature type="transmembrane region" description="Helical" evidence="7">
    <location>
        <begin position="29"/>
        <end position="49"/>
    </location>
</feature>
<keyword evidence="4 7" id="KW-0812">Transmembrane</keyword>
<feature type="transmembrane region" description="Helical" evidence="7">
    <location>
        <begin position="86"/>
        <end position="111"/>
    </location>
</feature>
<feature type="domain" description="Concentrative nucleoside transporter C-terminal" evidence="9">
    <location>
        <begin position="194"/>
        <end position="426"/>
    </location>
</feature>
<evidence type="ECO:0000256" key="1">
    <source>
        <dbReference type="ARBA" id="ARBA00004651"/>
    </source>
</evidence>
<dbReference type="Pfam" id="PF07662">
    <property type="entry name" value="Nucleos_tra2_C"/>
    <property type="match status" value="1"/>
</dbReference>
<dbReference type="Pfam" id="PF07670">
    <property type="entry name" value="Gate"/>
    <property type="match status" value="1"/>
</dbReference>
<dbReference type="NCBIfam" id="TIGR00804">
    <property type="entry name" value="nupC"/>
    <property type="match status" value="1"/>
</dbReference>
<dbReference type="PANTHER" id="PTHR10590">
    <property type="entry name" value="SODIUM/NUCLEOSIDE COTRANSPORTER"/>
    <property type="match status" value="1"/>
</dbReference>
<keyword evidence="6 7" id="KW-0472">Membrane</keyword>
<dbReference type="InterPro" id="IPR002668">
    <property type="entry name" value="CNT_N_dom"/>
</dbReference>
<evidence type="ECO:0000259" key="10">
    <source>
        <dbReference type="Pfam" id="PF07670"/>
    </source>
</evidence>
<evidence type="ECO:0000256" key="2">
    <source>
        <dbReference type="ARBA" id="ARBA00009033"/>
    </source>
</evidence>
<evidence type="ECO:0000256" key="5">
    <source>
        <dbReference type="ARBA" id="ARBA00022989"/>
    </source>
</evidence>
<dbReference type="InterPro" id="IPR011642">
    <property type="entry name" value="Gate_dom"/>
</dbReference>
<reference evidence="11 12" key="1">
    <citation type="submission" date="2022-01" db="EMBL/GenBank/DDBJ databases">
        <title>Whole genome-based taxonomy of the Shewanellaceae.</title>
        <authorList>
            <person name="Martin-Rodriguez A.J."/>
        </authorList>
    </citation>
    <scope>NUCLEOTIDE SEQUENCE [LARGE SCALE GENOMIC DNA]</scope>
    <source>
        <strain evidence="11 12">DSM 21332</strain>
    </source>
</reference>
<proteinExistence type="inferred from homology"/>
<evidence type="ECO:0000313" key="11">
    <source>
        <dbReference type="EMBL" id="MCL2913697.1"/>
    </source>
</evidence>
<keyword evidence="3" id="KW-1003">Cell membrane</keyword>
<keyword evidence="12" id="KW-1185">Reference proteome</keyword>
<dbReference type="InterPro" id="IPR018270">
    <property type="entry name" value="C_nuclsd_transpt_met_bac"/>
</dbReference>
<gene>
    <name evidence="11" type="ORF">L2725_07815</name>
</gene>
<dbReference type="Proteomes" id="UP001202831">
    <property type="component" value="Unassembled WGS sequence"/>
</dbReference>
<evidence type="ECO:0000256" key="4">
    <source>
        <dbReference type="ARBA" id="ARBA00022692"/>
    </source>
</evidence>
<organism evidence="11 12">
    <name type="scientific">Shewanella corallii</name>
    <dbReference type="NCBI Taxonomy" id="560080"/>
    <lineage>
        <taxon>Bacteria</taxon>
        <taxon>Pseudomonadati</taxon>
        <taxon>Pseudomonadota</taxon>
        <taxon>Gammaproteobacteria</taxon>
        <taxon>Alteromonadales</taxon>
        <taxon>Shewanellaceae</taxon>
        <taxon>Shewanella</taxon>
    </lineage>
</organism>
<dbReference type="EMBL" id="JAKIKT010000002">
    <property type="protein sequence ID" value="MCL2913697.1"/>
    <property type="molecule type" value="Genomic_DNA"/>
</dbReference>
<comment type="caution">
    <text evidence="11">The sequence shown here is derived from an EMBL/GenBank/DDBJ whole genome shotgun (WGS) entry which is preliminary data.</text>
</comment>
<feature type="transmembrane region" description="Helical" evidence="7">
    <location>
        <begin position="251"/>
        <end position="273"/>
    </location>
</feature>
<feature type="domain" description="Nucleoside transporter/FeoB GTPase Gate" evidence="10">
    <location>
        <begin position="92"/>
        <end position="189"/>
    </location>
</feature>
<dbReference type="RefSeq" id="WP_249248424.1">
    <property type="nucleotide sequence ID" value="NZ_JAKIKT010000002.1"/>
</dbReference>
<dbReference type="InterPro" id="IPR008276">
    <property type="entry name" value="C_nuclsd_transpt"/>
</dbReference>
<evidence type="ECO:0000256" key="6">
    <source>
        <dbReference type="ARBA" id="ARBA00023136"/>
    </source>
</evidence>
<evidence type="ECO:0000313" key="12">
    <source>
        <dbReference type="Proteomes" id="UP001202831"/>
    </source>
</evidence>
<evidence type="ECO:0000259" key="8">
    <source>
        <dbReference type="Pfam" id="PF01773"/>
    </source>
</evidence>
<feature type="transmembrane region" description="Helical" evidence="7">
    <location>
        <begin position="406"/>
        <end position="430"/>
    </location>
</feature>
<evidence type="ECO:0000256" key="7">
    <source>
        <dbReference type="RuleBase" id="RU362018"/>
    </source>
</evidence>
<feature type="transmembrane region" description="Helical" evidence="7">
    <location>
        <begin position="370"/>
        <end position="394"/>
    </location>
</feature>
<evidence type="ECO:0000259" key="9">
    <source>
        <dbReference type="Pfam" id="PF07662"/>
    </source>
</evidence>
<accession>A0ABT0N5M9</accession>
<comment type="caution">
    <text evidence="7">Lacks conserved residue(s) required for the propagation of feature annotation.</text>
</comment>